<comment type="caution">
    <text evidence="2">The sequence shown here is derived from an EMBL/GenBank/DDBJ whole genome shotgun (WGS) entry which is preliminary data.</text>
</comment>
<accession>A0ABP5RR46</accession>
<protein>
    <submittedName>
        <fullName evidence="2">Uncharacterized protein</fullName>
    </submittedName>
</protein>
<evidence type="ECO:0000313" key="2">
    <source>
        <dbReference type="EMBL" id="GAA2267143.1"/>
    </source>
</evidence>
<dbReference type="RefSeq" id="WP_344639692.1">
    <property type="nucleotide sequence ID" value="NZ_BAAATR010000034.1"/>
</dbReference>
<evidence type="ECO:0000256" key="1">
    <source>
        <dbReference type="SAM" id="MobiDB-lite"/>
    </source>
</evidence>
<feature type="region of interest" description="Disordered" evidence="1">
    <location>
        <begin position="89"/>
        <end position="144"/>
    </location>
</feature>
<gene>
    <name evidence="2" type="ORF">GCM10010430_60390</name>
</gene>
<feature type="compositionally biased region" description="Low complexity" evidence="1">
    <location>
        <begin position="98"/>
        <end position="117"/>
    </location>
</feature>
<reference evidence="3" key="1">
    <citation type="journal article" date="2019" name="Int. J. Syst. Evol. Microbiol.">
        <title>The Global Catalogue of Microorganisms (GCM) 10K type strain sequencing project: providing services to taxonomists for standard genome sequencing and annotation.</title>
        <authorList>
            <consortium name="The Broad Institute Genomics Platform"/>
            <consortium name="The Broad Institute Genome Sequencing Center for Infectious Disease"/>
            <person name="Wu L."/>
            <person name="Ma J."/>
        </authorList>
    </citation>
    <scope>NUCLEOTIDE SEQUENCE [LARGE SCALE GENOMIC DNA]</scope>
    <source>
        <strain evidence="3">JCM 7356</strain>
    </source>
</reference>
<keyword evidence="3" id="KW-1185">Reference proteome</keyword>
<sequence length="144" mass="15197">MRQAHLDIVSIAATLTTTRPPGRAPHPAGLALRDAAMDLTEADQHLVALARDLWRDNVSGVTYSADSAAHHRSLRRAERALDQAADGLRQAADRAARPARSSLRAAAARLGSAFARRPTPRPMPAPGAIRGDAPAPTAPARGPR</sequence>
<organism evidence="2 3">
    <name type="scientific">Kitasatospora cystarginea</name>
    <dbReference type="NCBI Taxonomy" id="58350"/>
    <lineage>
        <taxon>Bacteria</taxon>
        <taxon>Bacillati</taxon>
        <taxon>Actinomycetota</taxon>
        <taxon>Actinomycetes</taxon>
        <taxon>Kitasatosporales</taxon>
        <taxon>Streptomycetaceae</taxon>
        <taxon>Kitasatospora</taxon>
    </lineage>
</organism>
<dbReference type="EMBL" id="BAAATR010000034">
    <property type="protein sequence ID" value="GAA2267143.1"/>
    <property type="molecule type" value="Genomic_DNA"/>
</dbReference>
<dbReference type="Proteomes" id="UP001500305">
    <property type="component" value="Unassembled WGS sequence"/>
</dbReference>
<evidence type="ECO:0000313" key="3">
    <source>
        <dbReference type="Proteomes" id="UP001500305"/>
    </source>
</evidence>
<proteinExistence type="predicted"/>
<feature type="compositionally biased region" description="Low complexity" evidence="1">
    <location>
        <begin position="130"/>
        <end position="144"/>
    </location>
</feature>
<name>A0ABP5RR46_9ACTN</name>